<organism evidence="1 2">
    <name type="scientific">Nibrella saemangeumensis</name>
    <dbReference type="NCBI Taxonomy" id="1084526"/>
    <lineage>
        <taxon>Bacteria</taxon>
        <taxon>Pseudomonadati</taxon>
        <taxon>Bacteroidota</taxon>
        <taxon>Cytophagia</taxon>
        <taxon>Cytophagales</taxon>
        <taxon>Spirosomataceae</taxon>
        <taxon>Nibrella</taxon>
    </lineage>
</organism>
<keyword evidence="2" id="KW-1185">Reference proteome</keyword>
<evidence type="ECO:0000313" key="1">
    <source>
        <dbReference type="EMBL" id="GAA4470588.1"/>
    </source>
</evidence>
<protein>
    <submittedName>
        <fullName evidence="1">Uncharacterized protein</fullName>
    </submittedName>
</protein>
<name>A0ABP8NPA1_9BACT</name>
<accession>A0ABP8NPA1</accession>
<sequence>MQACTMTEIDIETLNLIEGDFSVEEAREVLTNIFLTKIHFHQMKNFSSQERFGKQDETAVRRIPELKKQLEKLSYIVAEAKSKHKKLTISSEITLSLMDE</sequence>
<reference evidence="2" key="1">
    <citation type="journal article" date="2019" name="Int. J. Syst. Evol. Microbiol.">
        <title>The Global Catalogue of Microorganisms (GCM) 10K type strain sequencing project: providing services to taxonomists for standard genome sequencing and annotation.</title>
        <authorList>
            <consortium name="The Broad Institute Genomics Platform"/>
            <consortium name="The Broad Institute Genome Sequencing Center for Infectious Disease"/>
            <person name="Wu L."/>
            <person name="Ma J."/>
        </authorList>
    </citation>
    <scope>NUCLEOTIDE SEQUENCE [LARGE SCALE GENOMIC DNA]</scope>
    <source>
        <strain evidence="2">JCM 17927</strain>
    </source>
</reference>
<gene>
    <name evidence="1" type="ORF">GCM10023189_59470</name>
</gene>
<dbReference type="EMBL" id="BAABHD010000084">
    <property type="protein sequence ID" value="GAA4470588.1"/>
    <property type="molecule type" value="Genomic_DNA"/>
</dbReference>
<comment type="caution">
    <text evidence="1">The sequence shown here is derived from an EMBL/GenBank/DDBJ whole genome shotgun (WGS) entry which is preliminary data.</text>
</comment>
<dbReference type="Proteomes" id="UP001501175">
    <property type="component" value="Unassembled WGS sequence"/>
</dbReference>
<proteinExistence type="predicted"/>
<evidence type="ECO:0000313" key="2">
    <source>
        <dbReference type="Proteomes" id="UP001501175"/>
    </source>
</evidence>